<keyword evidence="1" id="KW-1003">Cell membrane</keyword>
<keyword evidence="1" id="KW-1133">Transmembrane helix</keyword>
<comment type="function">
    <text evidence="1">Catalyzes the cleavage of beta-carotene at its central double bond (15,15') to yield two molecules of all-trans-retinal.</text>
</comment>
<feature type="transmembrane region" description="Helical" evidence="1">
    <location>
        <begin position="224"/>
        <end position="244"/>
    </location>
</feature>
<dbReference type="Proteomes" id="UP000433104">
    <property type="component" value="Unassembled WGS sequence"/>
</dbReference>
<dbReference type="GO" id="GO:0016121">
    <property type="term" value="P:carotene catabolic process"/>
    <property type="evidence" value="ECO:0007669"/>
    <property type="project" value="UniProtKB-UniRule"/>
</dbReference>
<dbReference type="GO" id="GO:0005506">
    <property type="term" value="F:iron ion binding"/>
    <property type="evidence" value="ECO:0007669"/>
    <property type="project" value="UniProtKB-UniRule"/>
</dbReference>
<dbReference type="RefSeq" id="WP_160681099.1">
    <property type="nucleotide sequence ID" value="NZ_WTYW01000001.1"/>
</dbReference>
<protein>
    <recommendedName>
        <fullName evidence="1">Probable beta-carotene 15,15'-dioxygenase</fullName>
        <ecNumber evidence="1">1.13.11.63</ecNumber>
    </recommendedName>
</protein>
<sequence>MLRATRIIRRGPWHDAGALVSWSALFLAVAAQFAGGTFPVALGLILFAAGLSHGAGDEQGGTMQRYGVLEALAYLVVGAAVAGLFLTAPIAGLALFLGLSAWHFGRSDCAMGELARYAIAALATGGSALFRRDETARVFETVLGQAPADPLMTLLALVGAGGCVLVAFALFRNQRGCGEAAIALLATAFFHPVLAVGLIFLVGHAVPIQRRQIAQYGAATVWKAVALPTLVATAGGIALAALVWTGALDVRIAAALAFGLATPHMLTERLER</sequence>
<accession>A0A844Z9Q3</accession>
<comment type="caution">
    <text evidence="2">The sequence shown here is derived from an EMBL/GenBank/DDBJ whole genome shotgun (WGS) entry which is preliminary data.</text>
</comment>
<evidence type="ECO:0000256" key="1">
    <source>
        <dbReference type="HAMAP-Rule" id="MF_02093"/>
    </source>
</evidence>
<dbReference type="InterPro" id="IPR022270">
    <property type="entry name" value="Blh_diox"/>
</dbReference>
<dbReference type="GO" id="GO:0010436">
    <property type="term" value="F:carotenoid dioxygenase activity"/>
    <property type="evidence" value="ECO:0007669"/>
    <property type="project" value="UniProtKB-UniRule"/>
</dbReference>
<reference evidence="2 3" key="1">
    <citation type="submission" date="2019-12" db="EMBL/GenBank/DDBJ databases">
        <title>Genomic-based taxomic classification of the family Erythrobacteraceae.</title>
        <authorList>
            <person name="Xu L."/>
        </authorList>
    </citation>
    <scope>NUCLEOTIDE SEQUENCE [LARGE SCALE GENOMIC DNA]</scope>
    <source>
        <strain evidence="2 3">MCCC 1A09962</strain>
    </source>
</reference>
<feature type="transmembrane region" description="Helical" evidence="1">
    <location>
        <begin position="114"/>
        <end position="130"/>
    </location>
</feature>
<keyword evidence="1" id="KW-0472">Membrane</keyword>
<feature type="transmembrane region" description="Helical" evidence="1">
    <location>
        <begin position="72"/>
        <end position="102"/>
    </location>
</feature>
<dbReference type="Pfam" id="PF15461">
    <property type="entry name" value="BCD"/>
    <property type="match status" value="1"/>
</dbReference>
<evidence type="ECO:0000313" key="3">
    <source>
        <dbReference type="Proteomes" id="UP000433104"/>
    </source>
</evidence>
<dbReference type="GO" id="GO:0005886">
    <property type="term" value="C:plasma membrane"/>
    <property type="evidence" value="ECO:0007669"/>
    <property type="project" value="UniProtKB-SubCell"/>
</dbReference>
<dbReference type="EMBL" id="WTYW01000001">
    <property type="protein sequence ID" value="MXO84538.1"/>
    <property type="molecule type" value="Genomic_DNA"/>
</dbReference>
<comment type="catalytic activity">
    <reaction evidence="1">
        <text>all-trans-beta-carotene + O2 = 2 all-trans-retinal</text>
        <dbReference type="Rhea" id="RHEA:32887"/>
        <dbReference type="ChEBI" id="CHEBI:15379"/>
        <dbReference type="ChEBI" id="CHEBI:17579"/>
        <dbReference type="ChEBI" id="CHEBI:17898"/>
        <dbReference type="EC" id="1.13.11.63"/>
    </reaction>
</comment>
<evidence type="ECO:0000313" key="2">
    <source>
        <dbReference type="EMBL" id="MXO84538.1"/>
    </source>
</evidence>
<proteinExistence type="inferred from homology"/>
<dbReference type="OrthoDB" id="7429052at2"/>
<dbReference type="AlphaFoldDB" id="A0A844Z9Q3"/>
<feature type="transmembrane region" description="Helical" evidence="1">
    <location>
        <begin position="182"/>
        <end position="203"/>
    </location>
</feature>
<dbReference type="EC" id="1.13.11.63" evidence="1"/>
<dbReference type="HAMAP" id="MF_02093">
    <property type="entry name" value="Beta_carotene_diox"/>
    <property type="match status" value="1"/>
</dbReference>
<gene>
    <name evidence="2" type="ORF">GRI38_00630</name>
</gene>
<keyword evidence="1" id="KW-0560">Oxidoreductase</keyword>
<comment type="similarity">
    <text evidence="1">Belongs to the Brp/Blh beta-carotene diooxygenase family.</text>
</comment>
<dbReference type="GO" id="GO:0003834">
    <property type="term" value="F:beta-carotene 15,15'-dioxygenase activity"/>
    <property type="evidence" value="ECO:0007669"/>
    <property type="project" value="UniProtKB-EC"/>
</dbReference>
<name>A0A844Z9Q3_9SPHN</name>
<comment type="caution">
    <text evidence="1">Lacks conserved residue(s) required for the propagation of feature annotation.</text>
</comment>
<organism evidence="2 3">
    <name type="scientific">Parapontixanthobacter aurantiacus</name>
    <dbReference type="NCBI Taxonomy" id="1463599"/>
    <lineage>
        <taxon>Bacteria</taxon>
        <taxon>Pseudomonadati</taxon>
        <taxon>Pseudomonadota</taxon>
        <taxon>Alphaproteobacteria</taxon>
        <taxon>Sphingomonadales</taxon>
        <taxon>Erythrobacteraceae</taxon>
        <taxon>Parapontixanthobacter</taxon>
    </lineage>
</organism>
<keyword evidence="1" id="KW-0812">Transmembrane</keyword>
<keyword evidence="3" id="KW-1185">Reference proteome</keyword>
<keyword evidence="1" id="KW-0223">Dioxygenase</keyword>
<keyword evidence="1" id="KW-0479">Metal-binding</keyword>
<keyword evidence="1" id="KW-0408">Iron</keyword>
<feature type="transmembrane region" description="Helical" evidence="1">
    <location>
        <begin position="20"/>
        <end position="51"/>
    </location>
</feature>
<feature type="transmembrane region" description="Helical" evidence="1">
    <location>
        <begin position="151"/>
        <end position="170"/>
    </location>
</feature>
<comment type="cofactor">
    <cofactor evidence="1">
        <name>Fe(2+)</name>
        <dbReference type="ChEBI" id="CHEBI:29033"/>
    </cofactor>
</comment>
<comment type="subcellular location">
    <subcellularLocation>
        <location evidence="1">Cell membrane</location>
        <topology evidence="1">Multi-pass membrane protein</topology>
    </subcellularLocation>
</comment>